<keyword evidence="10" id="KW-1185">Reference proteome</keyword>
<dbReference type="GO" id="GO:0005829">
    <property type="term" value="C:cytosol"/>
    <property type="evidence" value="ECO:0007669"/>
    <property type="project" value="TreeGrafter"/>
</dbReference>
<comment type="similarity">
    <text evidence="1">Belongs to the glutaminase PdxT/SNO family.</text>
</comment>
<dbReference type="PROSITE" id="PS51130">
    <property type="entry name" value="PDXT_SNO_2"/>
    <property type="match status" value="1"/>
</dbReference>
<accession>A0A553NTP0</accession>
<dbReference type="Gene3D" id="3.40.50.880">
    <property type="match status" value="1"/>
</dbReference>
<dbReference type="GO" id="GO:0042823">
    <property type="term" value="P:pyridoxal phosphate biosynthetic process"/>
    <property type="evidence" value="ECO:0007669"/>
    <property type="project" value="InterPro"/>
</dbReference>
<dbReference type="GO" id="GO:0008614">
    <property type="term" value="P:pyridoxine metabolic process"/>
    <property type="evidence" value="ECO:0007669"/>
    <property type="project" value="TreeGrafter"/>
</dbReference>
<evidence type="ECO:0000256" key="6">
    <source>
        <dbReference type="ARBA" id="ARBA00049534"/>
    </source>
</evidence>
<feature type="active site" description="Nucleophile" evidence="7">
    <location>
        <position position="92"/>
    </location>
</feature>
<feature type="binding site" evidence="8">
    <location>
        <begin position="57"/>
        <end position="59"/>
    </location>
    <ligand>
        <name>L-glutamine</name>
        <dbReference type="ChEBI" id="CHEBI:58359"/>
    </ligand>
</feature>
<comment type="catalytic activity">
    <reaction evidence="6">
        <text>L-glutamine + H2O = L-glutamate + NH4(+)</text>
        <dbReference type="Rhea" id="RHEA:15889"/>
        <dbReference type="ChEBI" id="CHEBI:15377"/>
        <dbReference type="ChEBI" id="CHEBI:28938"/>
        <dbReference type="ChEBI" id="CHEBI:29985"/>
        <dbReference type="ChEBI" id="CHEBI:58359"/>
        <dbReference type="EC" id="3.5.1.2"/>
    </reaction>
</comment>
<name>A0A553NTP0_TIGCA</name>
<dbReference type="Pfam" id="PF01174">
    <property type="entry name" value="SNO"/>
    <property type="match status" value="1"/>
</dbReference>
<comment type="caution">
    <text evidence="9">The sequence shown here is derived from an EMBL/GenBank/DDBJ whole genome shotgun (WGS) entry which is preliminary data.</text>
</comment>
<gene>
    <name evidence="9" type="ORF">TCAL_03067</name>
</gene>
<protein>
    <recommendedName>
        <fullName evidence="2">glutaminase</fullName>
        <ecNumber evidence="2">3.5.1.2</ecNumber>
    </recommendedName>
</protein>
<evidence type="ECO:0000313" key="10">
    <source>
        <dbReference type="Proteomes" id="UP000318571"/>
    </source>
</evidence>
<evidence type="ECO:0000256" key="4">
    <source>
        <dbReference type="ARBA" id="ARBA00022962"/>
    </source>
</evidence>
<organism evidence="9 10">
    <name type="scientific">Tigriopus californicus</name>
    <name type="common">Marine copepod</name>
    <dbReference type="NCBI Taxonomy" id="6832"/>
    <lineage>
        <taxon>Eukaryota</taxon>
        <taxon>Metazoa</taxon>
        <taxon>Ecdysozoa</taxon>
        <taxon>Arthropoda</taxon>
        <taxon>Crustacea</taxon>
        <taxon>Multicrustacea</taxon>
        <taxon>Hexanauplia</taxon>
        <taxon>Copepoda</taxon>
        <taxon>Harpacticoida</taxon>
        <taxon>Harpacticidae</taxon>
        <taxon>Tigriopus</taxon>
    </lineage>
</organism>
<evidence type="ECO:0000313" key="9">
    <source>
        <dbReference type="EMBL" id="TRY68788.1"/>
    </source>
</evidence>
<dbReference type="EC" id="3.5.1.2" evidence="2"/>
<dbReference type="InterPro" id="IPR002161">
    <property type="entry name" value="PdxT/SNO"/>
</dbReference>
<dbReference type="AlphaFoldDB" id="A0A553NTP0"/>
<keyword evidence="4" id="KW-0315">Glutamine amidotransferase</keyword>
<dbReference type="SUPFAM" id="SSF52317">
    <property type="entry name" value="Class I glutamine amidotransferase-like"/>
    <property type="match status" value="1"/>
</dbReference>
<dbReference type="NCBIfam" id="TIGR03800">
    <property type="entry name" value="PLP_synth_Pdx2"/>
    <property type="match status" value="1"/>
</dbReference>
<evidence type="ECO:0000256" key="1">
    <source>
        <dbReference type="ARBA" id="ARBA00008345"/>
    </source>
</evidence>
<feature type="active site" description="Charge relay system" evidence="7">
    <location>
        <position position="207"/>
    </location>
</feature>
<feature type="binding site" evidence="8">
    <location>
        <position position="122"/>
    </location>
    <ligand>
        <name>L-glutamine</name>
        <dbReference type="ChEBI" id="CHEBI:58359"/>
    </ligand>
</feature>
<dbReference type="EMBL" id="VCGU01000010">
    <property type="protein sequence ID" value="TRY68788.1"/>
    <property type="molecule type" value="Genomic_DNA"/>
</dbReference>
<dbReference type="InterPro" id="IPR021196">
    <property type="entry name" value="PdxT/SNO_CS"/>
</dbReference>
<dbReference type="STRING" id="6832.A0A553NTP0"/>
<dbReference type="PROSITE" id="PS01236">
    <property type="entry name" value="PDXT_SNO_1"/>
    <property type="match status" value="1"/>
</dbReference>
<dbReference type="InterPro" id="IPR029062">
    <property type="entry name" value="Class_I_gatase-like"/>
</dbReference>
<dbReference type="PANTHER" id="PTHR31559:SF0">
    <property type="entry name" value="PYRIDOXAL 5'-PHOSPHATE SYNTHASE SUBUNIT SNO1-RELATED"/>
    <property type="match status" value="1"/>
</dbReference>
<dbReference type="GO" id="GO:0004359">
    <property type="term" value="F:glutaminase activity"/>
    <property type="evidence" value="ECO:0007669"/>
    <property type="project" value="UniProtKB-EC"/>
</dbReference>
<evidence type="ECO:0000256" key="8">
    <source>
        <dbReference type="PIRSR" id="PIRSR005639-2"/>
    </source>
</evidence>
<feature type="active site" description="Charge relay system" evidence="7">
    <location>
        <position position="205"/>
    </location>
</feature>
<dbReference type="PIRSF" id="PIRSF005639">
    <property type="entry name" value="Glut_amidoT_SNO"/>
    <property type="match status" value="1"/>
</dbReference>
<evidence type="ECO:0000256" key="3">
    <source>
        <dbReference type="ARBA" id="ARBA00022801"/>
    </source>
</evidence>
<sequence length="245" mass="27141">MLNIMNIGVLACQGAFAEHLVALKHVVQDLELSFHLVEVRDSSQLDSDLRGLIIPGGESTTLNIFFGQEAFLSKLKQWMCSTNPPPVVWGTCAGLIVLSDQVEHEKTGGQLEIGGLAVTTSRNFFGRQNKSFEQKLDLLTEDLVECYPYDKSPNFPGIFIRAPGIQAIKPSQNVRVLAELRGYPGLPNPSAVAVEQGSLMACSFHPELSKDLRFHAYFVRKVLKSSLPGKLSMKVYINEKWPKIL</sequence>
<reference evidence="9 10" key="1">
    <citation type="journal article" date="2018" name="Nat. Ecol. Evol.">
        <title>Genomic signatures of mitonuclear coevolution across populations of Tigriopus californicus.</title>
        <authorList>
            <person name="Barreto F.S."/>
            <person name="Watson E.T."/>
            <person name="Lima T.G."/>
            <person name="Willett C.S."/>
            <person name="Edmands S."/>
            <person name="Li W."/>
            <person name="Burton R.S."/>
        </authorList>
    </citation>
    <scope>NUCLEOTIDE SEQUENCE [LARGE SCALE GENOMIC DNA]</scope>
    <source>
        <strain evidence="9 10">San Diego</strain>
    </source>
</reference>
<keyword evidence="3" id="KW-0378">Hydrolase</keyword>
<keyword evidence="5" id="KW-0456">Lyase</keyword>
<dbReference type="PANTHER" id="PTHR31559">
    <property type="entry name" value="PYRIDOXAL 5'-PHOSPHATE SYNTHASE SUBUNIT SNO"/>
    <property type="match status" value="1"/>
</dbReference>
<proteinExistence type="inferred from homology"/>
<evidence type="ECO:0000256" key="7">
    <source>
        <dbReference type="PIRSR" id="PIRSR005639-1"/>
    </source>
</evidence>
<evidence type="ECO:0000256" key="2">
    <source>
        <dbReference type="ARBA" id="ARBA00012918"/>
    </source>
</evidence>
<dbReference type="Proteomes" id="UP000318571">
    <property type="component" value="Chromosome 1"/>
</dbReference>
<dbReference type="GO" id="GO:1903600">
    <property type="term" value="C:glutaminase complex"/>
    <property type="evidence" value="ECO:0007669"/>
    <property type="project" value="TreeGrafter"/>
</dbReference>
<dbReference type="OMA" id="GMIMLAD"/>
<feature type="binding site" evidence="8">
    <location>
        <begin position="160"/>
        <end position="161"/>
    </location>
    <ligand>
        <name>L-glutamine</name>
        <dbReference type="ChEBI" id="CHEBI:58359"/>
    </ligand>
</feature>
<evidence type="ECO:0000256" key="5">
    <source>
        <dbReference type="ARBA" id="ARBA00023239"/>
    </source>
</evidence>
<dbReference type="GO" id="GO:0016829">
    <property type="term" value="F:lyase activity"/>
    <property type="evidence" value="ECO:0007669"/>
    <property type="project" value="UniProtKB-KW"/>
</dbReference>